<organism evidence="3 4">
    <name type="scientific">Orchesella dallaii</name>
    <dbReference type="NCBI Taxonomy" id="48710"/>
    <lineage>
        <taxon>Eukaryota</taxon>
        <taxon>Metazoa</taxon>
        <taxon>Ecdysozoa</taxon>
        <taxon>Arthropoda</taxon>
        <taxon>Hexapoda</taxon>
        <taxon>Collembola</taxon>
        <taxon>Entomobryomorpha</taxon>
        <taxon>Entomobryoidea</taxon>
        <taxon>Orchesellidae</taxon>
        <taxon>Orchesellinae</taxon>
        <taxon>Orchesella</taxon>
    </lineage>
</organism>
<dbReference type="Pfam" id="PF03633">
    <property type="entry name" value="Glyco_hydro_65C"/>
    <property type="match status" value="1"/>
</dbReference>
<dbReference type="InterPro" id="IPR005194">
    <property type="entry name" value="Glyco_hydro_65_C"/>
</dbReference>
<sequence length="314" mass="35562">MGPNDDAKYVDNNGFTNVAAAYSIFFAKYAECLCNGSMEQVPEDWVNIAKSLKLVYDSNTDYHPNFEGYQRDELTKQADSVLLGFPLLYEMNPKTRENDLNIYEKVTRKTGPGMTWAMHTIGVLELDEVERADKLFTRSYKSYIRQPFKIWTEAEPPSVSAVNYLTGMGGFLQSIFSGYGGFRLFPEKILFYKPRLPPNTTKLQFTGLSYLENIFDVIIEANKVTISLRESSHRNYLQVISGNTTYEFGLGHDKIELENGEPPITFSVSAEPSSGCPLPVDRINSIYNKQKSCSGMNSFSSYIFIGIFFIIKLV</sequence>
<dbReference type="PANTHER" id="PTHR11051:SF8">
    <property type="entry name" value="PROTEIN-GLUCOSYLGALACTOSYLHYDROXYLYSINE GLUCOSIDASE"/>
    <property type="match status" value="1"/>
</dbReference>
<protein>
    <recommendedName>
        <fullName evidence="2">Glycoside hydrolase family 65 C-terminal domain-containing protein</fullName>
    </recommendedName>
</protein>
<dbReference type="PANTHER" id="PTHR11051">
    <property type="entry name" value="GLYCOSYL HYDROLASE-RELATED"/>
    <property type="match status" value="1"/>
</dbReference>
<accession>A0ABP1QBX1</accession>
<dbReference type="InterPro" id="IPR008928">
    <property type="entry name" value="6-hairpin_glycosidase_sf"/>
</dbReference>
<dbReference type="Gene3D" id="1.50.10.10">
    <property type="match status" value="1"/>
</dbReference>
<comment type="similarity">
    <text evidence="1">Belongs to the glycosyl hydrolase 65 family.</text>
</comment>
<reference evidence="3 4" key="1">
    <citation type="submission" date="2024-08" db="EMBL/GenBank/DDBJ databases">
        <authorList>
            <person name="Cucini C."/>
            <person name="Frati F."/>
        </authorList>
    </citation>
    <scope>NUCLEOTIDE SEQUENCE [LARGE SCALE GENOMIC DNA]</scope>
</reference>
<feature type="domain" description="Glycoside hydrolase family 65 C-terminal" evidence="2">
    <location>
        <begin position="190"/>
        <end position="231"/>
    </location>
</feature>
<dbReference type="Proteomes" id="UP001642540">
    <property type="component" value="Unassembled WGS sequence"/>
</dbReference>
<keyword evidence="4" id="KW-1185">Reference proteome</keyword>
<dbReference type="Gene3D" id="2.60.420.10">
    <property type="entry name" value="Maltose phosphorylase, domain 3"/>
    <property type="match status" value="1"/>
</dbReference>
<evidence type="ECO:0000313" key="4">
    <source>
        <dbReference type="Proteomes" id="UP001642540"/>
    </source>
</evidence>
<name>A0ABP1QBX1_9HEXA</name>
<proteinExistence type="inferred from homology"/>
<dbReference type="SUPFAM" id="SSF48208">
    <property type="entry name" value="Six-hairpin glycosidases"/>
    <property type="match status" value="1"/>
</dbReference>
<dbReference type="InterPro" id="IPR012341">
    <property type="entry name" value="6hp_glycosidase-like_sf"/>
</dbReference>
<evidence type="ECO:0000256" key="1">
    <source>
        <dbReference type="ARBA" id="ARBA00006768"/>
    </source>
</evidence>
<evidence type="ECO:0000313" key="3">
    <source>
        <dbReference type="EMBL" id="CAL8094123.1"/>
    </source>
</evidence>
<gene>
    <name evidence="3" type="ORF">ODALV1_LOCUS8702</name>
</gene>
<dbReference type="EMBL" id="CAXLJM020000026">
    <property type="protein sequence ID" value="CAL8094123.1"/>
    <property type="molecule type" value="Genomic_DNA"/>
</dbReference>
<evidence type="ECO:0000259" key="2">
    <source>
        <dbReference type="Pfam" id="PF03633"/>
    </source>
</evidence>
<comment type="caution">
    <text evidence="3">The sequence shown here is derived from an EMBL/GenBank/DDBJ whole genome shotgun (WGS) entry which is preliminary data.</text>
</comment>